<keyword evidence="4 6" id="KW-0233">DNA recombination</keyword>
<evidence type="ECO:0000256" key="5">
    <source>
        <dbReference type="ARBA" id="ARBA00023204"/>
    </source>
</evidence>
<evidence type="ECO:0000256" key="6">
    <source>
        <dbReference type="HAMAP-Rule" id="MF_00031"/>
    </source>
</evidence>
<dbReference type="GO" id="GO:0006281">
    <property type="term" value="P:DNA repair"/>
    <property type="evidence" value="ECO:0007669"/>
    <property type="project" value="UniProtKB-UniRule"/>
</dbReference>
<dbReference type="SUPFAM" id="SSF50249">
    <property type="entry name" value="Nucleic acid-binding proteins"/>
    <property type="match status" value="1"/>
</dbReference>
<proteinExistence type="inferred from homology"/>
<dbReference type="GO" id="GO:0005524">
    <property type="term" value="F:ATP binding"/>
    <property type="evidence" value="ECO:0007669"/>
    <property type="project" value="InterPro"/>
</dbReference>
<dbReference type="Gene3D" id="1.10.150.20">
    <property type="entry name" value="5' to 3' exonuclease, C-terminal subdomain"/>
    <property type="match status" value="1"/>
</dbReference>
<comment type="subcellular location">
    <subcellularLocation>
        <location evidence="6">Cytoplasm</location>
    </subcellularLocation>
</comment>
<dbReference type="GO" id="GO:0006310">
    <property type="term" value="P:DNA recombination"/>
    <property type="evidence" value="ECO:0007669"/>
    <property type="project" value="UniProtKB-UniRule"/>
</dbReference>
<dbReference type="EMBL" id="NVVJ01000005">
    <property type="protein sequence ID" value="PCJ27799.1"/>
    <property type="molecule type" value="Genomic_DNA"/>
</dbReference>
<feature type="region of interest" description="Domain I" evidence="6">
    <location>
        <begin position="1"/>
        <end position="64"/>
    </location>
</feature>
<dbReference type="GO" id="GO:0009379">
    <property type="term" value="C:Holliday junction helicase complex"/>
    <property type="evidence" value="ECO:0007669"/>
    <property type="project" value="InterPro"/>
</dbReference>
<dbReference type="InterPro" id="IPR012340">
    <property type="entry name" value="NA-bd_OB-fold"/>
</dbReference>
<keyword evidence="3 6" id="KW-0238">DNA-binding</keyword>
<dbReference type="Pfam" id="PF07499">
    <property type="entry name" value="RuvA_C"/>
    <property type="match status" value="1"/>
</dbReference>
<dbReference type="Gene3D" id="1.10.8.10">
    <property type="entry name" value="DNA helicase RuvA subunit, C-terminal domain"/>
    <property type="match status" value="1"/>
</dbReference>
<keyword evidence="1 6" id="KW-0963">Cytoplasm</keyword>
<comment type="function">
    <text evidence="6">The RuvA-RuvB-RuvC complex processes Holliday junction (HJ) DNA during genetic recombination and DNA repair, while the RuvA-RuvB complex plays an important role in the rescue of blocked DNA replication forks via replication fork reversal (RFR). RuvA specifically binds to HJ cruciform DNA, conferring on it an open structure. The RuvB hexamer acts as an ATP-dependent pump, pulling dsDNA into and through the RuvAB complex. HJ branch migration allows RuvC to scan DNA until it finds its consensus sequence, where it cleaves and resolves the cruciform DNA.</text>
</comment>
<dbReference type="HAMAP" id="MF_00031">
    <property type="entry name" value="DNA_HJ_migration_RuvA"/>
    <property type="match status" value="1"/>
</dbReference>
<comment type="caution">
    <text evidence="6">Lacks conserved residue(s) required for the propagation of feature annotation.</text>
</comment>
<dbReference type="NCBIfam" id="TIGR00084">
    <property type="entry name" value="ruvA"/>
    <property type="match status" value="1"/>
</dbReference>
<evidence type="ECO:0000256" key="3">
    <source>
        <dbReference type="ARBA" id="ARBA00023125"/>
    </source>
</evidence>
<keyword evidence="5 6" id="KW-0234">DNA repair</keyword>
<feature type="domain" description="Helix-hairpin-helix DNA-binding motif class 1" evidence="7">
    <location>
        <begin position="73"/>
        <end position="92"/>
    </location>
</feature>
<dbReference type="InterPro" id="IPR013849">
    <property type="entry name" value="DNA_helicase_Holl-junc_RuvA_I"/>
</dbReference>
<dbReference type="InterPro" id="IPR011114">
    <property type="entry name" value="RuvA_C"/>
</dbReference>
<protein>
    <recommendedName>
        <fullName evidence="6">Holliday junction branch migration complex subunit RuvA</fullName>
    </recommendedName>
</protein>
<dbReference type="InterPro" id="IPR036267">
    <property type="entry name" value="RuvA_C_sf"/>
</dbReference>
<dbReference type="Proteomes" id="UP000218327">
    <property type="component" value="Unassembled WGS sequence"/>
</dbReference>
<gene>
    <name evidence="6" type="primary">ruvA</name>
    <name evidence="8" type="ORF">COA96_02815</name>
</gene>
<name>A0A2A5B8F1_9GAMM</name>
<evidence type="ECO:0000313" key="9">
    <source>
        <dbReference type="Proteomes" id="UP000218327"/>
    </source>
</evidence>
<dbReference type="InterPro" id="IPR010994">
    <property type="entry name" value="RuvA_2-like"/>
</dbReference>
<comment type="subunit">
    <text evidence="6">Homotetramer. Forms an RuvA(8)-RuvB(12)-Holliday junction (HJ) complex. HJ DNA is sandwiched between 2 RuvA tetramers; dsDNA enters through RuvA and exits via RuvB. An RuvB hexamer assembles on each DNA strand where it exits the tetramer. Each RuvB hexamer is contacted by two RuvA subunits (via domain III) on 2 adjacent RuvB subunits; this complex drives branch migration. In the full resolvosome a probable DNA-RuvA(4)-RuvB(12)-RuvC(2) complex forms which resolves the HJ.</text>
</comment>
<dbReference type="SUPFAM" id="SSF47781">
    <property type="entry name" value="RuvA domain 2-like"/>
    <property type="match status" value="1"/>
</dbReference>
<dbReference type="GO" id="GO:0005737">
    <property type="term" value="C:cytoplasm"/>
    <property type="evidence" value="ECO:0007669"/>
    <property type="project" value="UniProtKB-SubCell"/>
</dbReference>
<accession>A0A2A5B8F1</accession>
<dbReference type="GO" id="GO:0048476">
    <property type="term" value="C:Holliday junction resolvase complex"/>
    <property type="evidence" value="ECO:0007669"/>
    <property type="project" value="UniProtKB-UniRule"/>
</dbReference>
<evidence type="ECO:0000256" key="2">
    <source>
        <dbReference type="ARBA" id="ARBA00022763"/>
    </source>
</evidence>
<dbReference type="CDD" id="cd14332">
    <property type="entry name" value="UBA_RuvA_C"/>
    <property type="match status" value="1"/>
</dbReference>
<organism evidence="8 9">
    <name type="scientific">SAR86 cluster bacterium</name>
    <dbReference type="NCBI Taxonomy" id="2030880"/>
    <lineage>
        <taxon>Bacteria</taxon>
        <taxon>Pseudomonadati</taxon>
        <taxon>Pseudomonadota</taxon>
        <taxon>Gammaproteobacteria</taxon>
        <taxon>SAR86 cluster</taxon>
    </lineage>
</organism>
<evidence type="ECO:0000313" key="8">
    <source>
        <dbReference type="EMBL" id="PCJ27799.1"/>
    </source>
</evidence>
<sequence length="199" mass="21859">MIGRIRGVLVGKNPPEIQIDVSGITYEIQVPMSTAYKLPDIGQELVLHTHFVVREDAQLLYGFFDVKDKTMFRSLIKVNGVGPKMALGILSGMEADDFVRTVRANDINALVKMPGIGKKTAERLLIEMRDRLGDWDVPNSATTESGSSPSFMSKDAETALISLGYKPQQAAHAIAQVMKNNPDIGDSEELIRQALKSMV</sequence>
<comment type="domain">
    <text evidence="6">Has three domains with a flexible linker between the domains II and III and assumes an 'L' shape. Domain III is highly mobile and contacts RuvB.</text>
</comment>
<keyword evidence="2 6" id="KW-0227">DNA damage</keyword>
<evidence type="ECO:0000259" key="7">
    <source>
        <dbReference type="SMART" id="SM00278"/>
    </source>
</evidence>
<dbReference type="Pfam" id="PF01330">
    <property type="entry name" value="RuvA_N"/>
    <property type="match status" value="1"/>
</dbReference>
<dbReference type="GO" id="GO:0009378">
    <property type="term" value="F:four-way junction helicase activity"/>
    <property type="evidence" value="ECO:0007669"/>
    <property type="project" value="InterPro"/>
</dbReference>
<reference evidence="9" key="1">
    <citation type="submission" date="2017-08" db="EMBL/GenBank/DDBJ databases">
        <title>A dynamic microbial community with high functional redundancy inhabits the cold, oxic subseafloor aquifer.</title>
        <authorList>
            <person name="Tully B.J."/>
            <person name="Wheat C.G."/>
            <person name="Glazer B.T."/>
            <person name="Huber J.A."/>
        </authorList>
    </citation>
    <scope>NUCLEOTIDE SEQUENCE [LARGE SCALE GENOMIC DNA]</scope>
</reference>
<feature type="region of interest" description="Domain III" evidence="6">
    <location>
        <begin position="154"/>
        <end position="199"/>
    </location>
</feature>
<evidence type="ECO:0000256" key="4">
    <source>
        <dbReference type="ARBA" id="ARBA00023172"/>
    </source>
</evidence>
<comment type="similarity">
    <text evidence="6">Belongs to the RuvA family.</text>
</comment>
<dbReference type="GO" id="GO:0000400">
    <property type="term" value="F:four-way junction DNA binding"/>
    <property type="evidence" value="ECO:0007669"/>
    <property type="project" value="UniProtKB-UniRule"/>
</dbReference>
<dbReference type="SUPFAM" id="SSF46929">
    <property type="entry name" value="DNA helicase RuvA subunit, C-terminal domain"/>
    <property type="match status" value="1"/>
</dbReference>
<dbReference type="Gene3D" id="2.40.50.140">
    <property type="entry name" value="Nucleic acid-binding proteins"/>
    <property type="match status" value="1"/>
</dbReference>
<dbReference type="InterPro" id="IPR003583">
    <property type="entry name" value="Hlx-hairpin-Hlx_DNA-bd_motif"/>
</dbReference>
<feature type="domain" description="Helix-hairpin-helix DNA-binding motif class 1" evidence="7">
    <location>
        <begin position="108"/>
        <end position="127"/>
    </location>
</feature>
<comment type="caution">
    <text evidence="8">The sequence shown here is derived from an EMBL/GenBank/DDBJ whole genome shotgun (WGS) entry which is preliminary data.</text>
</comment>
<dbReference type="AlphaFoldDB" id="A0A2A5B8F1"/>
<dbReference type="InterPro" id="IPR000085">
    <property type="entry name" value="RuvA"/>
</dbReference>
<dbReference type="SMART" id="SM00278">
    <property type="entry name" value="HhH1"/>
    <property type="match status" value="2"/>
</dbReference>
<dbReference type="Pfam" id="PF14520">
    <property type="entry name" value="HHH_5"/>
    <property type="match status" value="1"/>
</dbReference>
<evidence type="ECO:0000256" key="1">
    <source>
        <dbReference type="ARBA" id="ARBA00022490"/>
    </source>
</evidence>